<keyword evidence="3 9" id="KW-0436">Ligase</keyword>
<organism evidence="12 13">
    <name type="scientific">Opisthorchis felineus</name>
    <dbReference type="NCBI Taxonomy" id="147828"/>
    <lineage>
        <taxon>Eukaryota</taxon>
        <taxon>Metazoa</taxon>
        <taxon>Spiralia</taxon>
        <taxon>Lophotrochozoa</taxon>
        <taxon>Platyhelminthes</taxon>
        <taxon>Trematoda</taxon>
        <taxon>Digenea</taxon>
        <taxon>Opisthorchiida</taxon>
        <taxon>Opisthorchiata</taxon>
        <taxon>Opisthorchiidae</taxon>
        <taxon>Opisthorchis</taxon>
    </lineage>
</organism>
<comment type="function">
    <text evidence="9">Succinyl-CoA synthetase functions in the citric acid cycle (TCA), coupling the hydrolysis of succinyl-CoA to the synthesis of ATP and thus represents the only step of substrate-level phosphorylation in the TCA. The beta subunit provides nucleotide specificity of the enzyme and binds the substrate succinate, while the binding sites for coenzyme A and phosphate are found in the alpha subunit.</text>
</comment>
<keyword evidence="7 9" id="KW-0460">Magnesium</keyword>
<dbReference type="GO" id="GO:0005739">
    <property type="term" value="C:mitochondrion"/>
    <property type="evidence" value="ECO:0007669"/>
    <property type="project" value="UniProtKB-SubCell"/>
</dbReference>
<keyword evidence="9" id="KW-0496">Mitochondrion</keyword>
<comment type="subunit">
    <text evidence="9 10">Heterodimer of an alpha and a beta subunit.</text>
</comment>
<dbReference type="AlphaFoldDB" id="A0A4S2LVJ0"/>
<dbReference type="Gene3D" id="3.30.1490.20">
    <property type="entry name" value="ATP-grasp fold, A domain"/>
    <property type="match status" value="1"/>
</dbReference>
<proteinExistence type="inferred from homology"/>
<feature type="binding site" evidence="9">
    <location>
        <begin position="79"/>
        <end position="81"/>
    </location>
    <ligand>
        <name>ATP</name>
        <dbReference type="ChEBI" id="CHEBI:30616"/>
    </ligand>
</feature>
<dbReference type="InterPro" id="IPR013815">
    <property type="entry name" value="ATP_grasp_subdomain_1"/>
</dbReference>
<dbReference type="InterPro" id="IPR011761">
    <property type="entry name" value="ATP-grasp"/>
</dbReference>
<dbReference type="GO" id="GO:0004775">
    <property type="term" value="F:succinate-CoA ligase (ADP-forming) activity"/>
    <property type="evidence" value="ECO:0007669"/>
    <property type="project" value="UniProtKB-UniRule"/>
</dbReference>
<accession>A0A4S2LVJ0</accession>
<sequence length="438" mass="47369">MFTQSLFRQAADACFNKRIFRGLKLMEHAGMKLLQESGLKVPQFVVARNMEEVARGYDLIAKNSTNSDVVIKAQVLTGGRGKGKWETGLQGGVKIALDKPEALELAGHMLGKRLFTAQTGSAGQLCNALMLAERKYVAYERYLAIVLDTESASPILLGCAEGGVNIEEFVKEFPDKLIKLPVDISKGLHPDQAFNFAKQLRIPNDAGIAEAAEQINALYSLFIKCDCTFLEINPLAVDVSGSVLCVDCKIQIDDNARERQKDLFARHDRSLEDTRDIRAESIGINYIALDGNIGCLVNGAGLAMSTMDIIKLHGGSPANFLDVGGGADANQIAEAFRLILSDAKVQVIFVNIFGGILKCDVIAQGIVSALSEIKTQVPIVVRLQGTNVTEAKRILATCGKRLLSVMDLDKAALMAVKLSNIVQLAKDASVVVQFSQLS</sequence>
<dbReference type="PROSITE" id="PS01217">
    <property type="entry name" value="SUCCINYL_COA_LIG_3"/>
    <property type="match status" value="1"/>
</dbReference>
<evidence type="ECO:0000259" key="11">
    <source>
        <dbReference type="PROSITE" id="PS50975"/>
    </source>
</evidence>
<gene>
    <name evidence="12" type="ORF">CRM22_005958</name>
</gene>
<reference evidence="12 13" key="1">
    <citation type="journal article" date="2019" name="BMC Genomics">
        <title>New insights from Opisthorchis felineus genome: update on genomics of the epidemiologically important liver flukes.</title>
        <authorList>
            <person name="Ershov N.I."/>
            <person name="Mordvinov V.A."/>
            <person name="Prokhortchouk E.B."/>
            <person name="Pakharukova M.Y."/>
            <person name="Gunbin K.V."/>
            <person name="Ustyantsev K."/>
            <person name="Genaev M.A."/>
            <person name="Blinov A.G."/>
            <person name="Mazur A."/>
            <person name="Boulygina E."/>
            <person name="Tsygankova S."/>
            <person name="Khrameeva E."/>
            <person name="Chekanov N."/>
            <person name="Fan G."/>
            <person name="Xiao A."/>
            <person name="Zhang H."/>
            <person name="Xu X."/>
            <person name="Yang H."/>
            <person name="Solovyev V."/>
            <person name="Lee S.M."/>
            <person name="Liu X."/>
            <person name="Afonnikov D.A."/>
            <person name="Skryabin K.G."/>
        </authorList>
    </citation>
    <scope>NUCLEOTIDE SEQUENCE [LARGE SCALE GENOMIC DNA]</scope>
    <source>
        <strain evidence="12">AK-0245</strain>
        <tissue evidence="12">Whole organism</tissue>
    </source>
</reference>
<evidence type="ECO:0000313" key="13">
    <source>
        <dbReference type="Proteomes" id="UP000308267"/>
    </source>
</evidence>
<dbReference type="GO" id="GO:0000287">
    <property type="term" value="F:magnesium ion binding"/>
    <property type="evidence" value="ECO:0007669"/>
    <property type="project" value="UniProtKB-UniRule"/>
</dbReference>
<dbReference type="UniPathway" id="UPA00223">
    <property type="reaction ID" value="UER00999"/>
</dbReference>
<feature type="binding site" evidence="9">
    <location>
        <position position="140"/>
    </location>
    <ligand>
        <name>ATP</name>
        <dbReference type="ChEBI" id="CHEBI:30616"/>
    </ligand>
</feature>
<dbReference type="GO" id="GO:0042709">
    <property type="term" value="C:succinate-CoA ligase complex"/>
    <property type="evidence" value="ECO:0007669"/>
    <property type="project" value="TreeGrafter"/>
</dbReference>
<dbReference type="InterPro" id="IPR017866">
    <property type="entry name" value="Succ-CoA_synthase_bsu_CS"/>
</dbReference>
<dbReference type="GO" id="GO:0006104">
    <property type="term" value="P:succinyl-CoA metabolic process"/>
    <property type="evidence" value="ECO:0007669"/>
    <property type="project" value="TreeGrafter"/>
</dbReference>
<dbReference type="InterPro" id="IPR016102">
    <property type="entry name" value="Succinyl-CoA_synth-like"/>
</dbReference>
<dbReference type="EC" id="6.2.1.5" evidence="9"/>
<dbReference type="STRING" id="147828.A0A4S2LVJ0"/>
<evidence type="ECO:0000256" key="6">
    <source>
        <dbReference type="ARBA" id="ARBA00022840"/>
    </source>
</evidence>
<dbReference type="EMBL" id="SJOL01006493">
    <property type="protein sequence ID" value="TGZ65268.1"/>
    <property type="molecule type" value="Genomic_DNA"/>
</dbReference>
<dbReference type="HAMAP" id="MF_00558">
    <property type="entry name" value="Succ_CoA_beta"/>
    <property type="match status" value="1"/>
</dbReference>
<dbReference type="Proteomes" id="UP000308267">
    <property type="component" value="Unassembled WGS sequence"/>
</dbReference>
<comment type="catalytic activity">
    <reaction evidence="9">
        <text>succinate + ATP + CoA = succinyl-CoA + ADP + phosphate</text>
        <dbReference type="Rhea" id="RHEA:17661"/>
        <dbReference type="ChEBI" id="CHEBI:30031"/>
        <dbReference type="ChEBI" id="CHEBI:30616"/>
        <dbReference type="ChEBI" id="CHEBI:43474"/>
        <dbReference type="ChEBI" id="CHEBI:57287"/>
        <dbReference type="ChEBI" id="CHEBI:57292"/>
        <dbReference type="ChEBI" id="CHEBI:456216"/>
        <dbReference type="EC" id="6.2.1.5"/>
    </reaction>
</comment>
<feature type="binding site" evidence="9">
    <location>
        <position position="72"/>
    </location>
    <ligand>
        <name>ATP</name>
        <dbReference type="ChEBI" id="CHEBI:30616"/>
    </ligand>
</feature>
<feature type="binding site" evidence="9">
    <location>
        <position position="233"/>
    </location>
    <ligand>
        <name>Mg(2+)</name>
        <dbReference type="ChEBI" id="CHEBI:18420"/>
    </ligand>
</feature>
<dbReference type="InterPro" id="IPR013650">
    <property type="entry name" value="ATP-grasp_succ-CoA_synth-type"/>
</dbReference>
<dbReference type="InterPro" id="IPR005811">
    <property type="entry name" value="SUCC_ACL_C"/>
</dbReference>
<dbReference type="GO" id="GO:0005524">
    <property type="term" value="F:ATP binding"/>
    <property type="evidence" value="ECO:0007669"/>
    <property type="project" value="UniProtKB-UniRule"/>
</dbReference>
<keyword evidence="4 9" id="KW-0479">Metal-binding</keyword>
<dbReference type="Pfam" id="PF08442">
    <property type="entry name" value="ATP-grasp_2"/>
    <property type="match status" value="1"/>
</dbReference>
<evidence type="ECO:0000313" key="12">
    <source>
        <dbReference type="EMBL" id="TGZ65268.1"/>
    </source>
</evidence>
<dbReference type="OrthoDB" id="1552at2759"/>
<feature type="domain" description="ATP-grasp" evidence="11">
    <location>
        <begin position="31"/>
        <end position="81"/>
    </location>
</feature>
<dbReference type="SUPFAM" id="SSF52210">
    <property type="entry name" value="Succinyl-CoA synthetase domains"/>
    <property type="match status" value="1"/>
</dbReference>
<dbReference type="GO" id="GO:0006099">
    <property type="term" value="P:tricarboxylic acid cycle"/>
    <property type="evidence" value="ECO:0007669"/>
    <property type="project" value="UniProtKB-UniRule"/>
</dbReference>
<evidence type="ECO:0000256" key="9">
    <source>
        <dbReference type="HAMAP-Rule" id="MF_03219"/>
    </source>
</evidence>
<dbReference type="PIRSF" id="PIRSF001554">
    <property type="entry name" value="SucCS_beta"/>
    <property type="match status" value="1"/>
</dbReference>
<dbReference type="Pfam" id="PF00549">
    <property type="entry name" value="Ligase_CoA"/>
    <property type="match status" value="1"/>
</dbReference>
<evidence type="ECO:0000256" key="5">
    <source>
        <dbReference type="ARBA" id="ARBA00022741"/>
    </source>
</evidence>
<feature type="binding site" evidence="9">
    <location>
        <position position="298"/>
    </location>
    <ligand>
        <name>substrate</name>
        <note>ligand shared with subunit alpha</note>
    </ligand>
</feature>
<protein>
    <recommendedName>
        <fullName evidence="9">Succinate--CoA ligase [ADP-forming] subunit beta, mitochondrial</fullName>
        <ecNumber evidence="9">6.2.1.5</ecNumber>
    </recommendedName>
    <alternativeName>
        <fullName evidence="9">Succinyl-CoA synthetase beta chain</fullName>
        <shortName evidence="9">SCS-beta</shortName>
    </alternativeName>
</protein>
<keyword evidence="2 9" id="KW-0816">Tricarboxylic acid cycle</keyword>
<comment type="cofactor">
    <cofactor evidence="9">
        <name>Mg(2+)</name>
        <dbReference type="ChEBI" id="CHEBI:18420"/>
    </cofactor>
    <text evidence="9">Binds 1 Mg(2+) ion per subunit.</text>
</comment>
<dbReference type="PROSITE" id="PS50975">
    <property type="entry name" value="ATP_GRASP"/>
    <property type="match status" value="1"/>
</dbReference>
<comment type="caution">
    <text evidence="9">Lacks conserved residue(s) required for the propagation of feature annotation.</text>
</comment>
<evidence type="ECO:0000256" key="4">
    <source>
        <dbReference type="ARBA" id="ARBA00022723"/>
    </source>
</evidence>
<keyword evidence="6 9" id="KW-0067">ATP-binding</keyword>
<dbReference type="Gene3D" id="3.30.470.20">
    <property type="entry name" value="ATP-grasp fold, B domain"/>
    <property type="match status" value="1"/>
</dbReference>
<dbReference type="Gene3D" id="3.40.50.261">
    <property type="entry name" value="Succinyl-CoA synthetase domains"/>
    <property type="match status" value="1"/>
</dbReference>
<comment type="caution">
    <text evidence="12">The sequence shown here is derived from an EMBL/GenBank/DDBJ whole genome shotgun (WGS) entry which is preliminary data.</text>
</comment>
<evidence type="ECO:0000256" key="7">
    <source>
        <dbReference type="ARBA" id="ARBA00022842"/>
    </source>
</evidence>
<name>A0A4S2LVJ0_OPIFE</name>
<feature type="binding site" evidence="9">
    <location>
        <position position="247"/>
    </location>
    <ligand>
        <name>Mg(2+)</name>
        <dbReference type="ChEBI" id="CHEBI:18420"/>
    </ligand>
</feature>
<dbReference type="PANTHER" id="PTHR11815">
    <property type="entry name" value="SUCCINYL-COA SYNTHETASE BETA CHAIN"/>
    <property type="match status" value="1"/>
</dbReference>
<comment type="pathway">
    <text evidence="1 9">Carbohydrate metabolism; tricarboxylic acid cycle; succinate from succinyl-CoA (ligase route): step 1/1.</text>
</comment>
<dbReference type="InterPro" id="IPR005809">
    <property type="entry name" value="Succ_CoA_ligase-like_bsu"/>
</dbReference>
<keyword evidence="8" id="KW-0809">Transit peptide</keyword>
<dbReference type="FunFam" id="3.40.50.261:FF:000001">
    <property type="entry name" value="Succinate--CoA ligase [ADP-forming] subunit beta"/>
    <property type="match status" value="1"/>
</dbReference>
<evidence type="ECO:0000256" key="2">
    <source>
        <dbReference type="ARBA" id="ARBA00022532"/>
    </source>
</evidence>
<dbReference type="FunFam" id="3.30.470.20:FF:000002">
    <property type="entry name" value="Succinate--CoA ligase [ADP-forming] subunit beta"/>
    <property type="match status" value="1"/>
</dbReference>
<dbReference type="NCBIfam" id="TIGR01016">
    <property type="entry name" value="sucCoAbeta"/>
    <property type="match status" value="1"/>
</dbReference>
<dbReference type="SUPFAM" id="SSF56059">
    <property type="entry name" value="Glutathione synthetase ATP-binding domain-like"/>
    <property type="match status" value="1"/>
</dbReference>
<evidence type="ECO:0000256" key="3">
    <source>
        <dbReference type="ARBA" id="ARBA00022598"/>
    </source>
</evidence>
<dbReference type="NCBIfam" id="NF001913">
    <property type="entry name" value="PRK00696.1"/>
    <property type="match status" value="1"/>
</dbReference>
<dbReference type="PANTHER" id="PTHR11815:SF1">
    <property type="entry name" value="SUCCINATE--COA LIGASE [ADP-FORMING] SUBUNIT BETA, MITOCHONDRIAL"/>
    <property type="match status" value="1"/>
</dbReference>
<evidence type="ECO:0000256" key="8">
    <source>
        <dbReference type="ARBA" id="ARBA00022946"/>
    </source>
</evidence>
<evidence type="ECO:0000256" key="10">
    <source>
        <dbReference type="RuleBase" id="RU361258"/>
    </source>
</evidence>
<comment type="similarity">
    <text evidence="9 10">Belongs to the succinate/malate CoA ligase beta subunit family.</text>
</comment>
<comment type="subcellular location">
    <subcellularLocation>
        <location evidence="9">Mitochondrion</location>
    </subcellularLocation>
</comment>
<keyword evidence="13" id="KW-1185">Reference proteome</keyword>
<keyword evidence="5 9" id="KW-0547">Nucleotide-binding</keyword>
<evidence type="ECO:0000256" key="1">
    <source>
        <dbReference type="ARBA" id="ARBA00005064"/>
    </source>
</evidence>